<protein>
    <submittedName>
        <fullName evidence="1">Uncharacterized protein</fullName>
    </submittedName>
</protein>
<dbReference type="AlphaFoldDB" id="A0AAE0N2M1"/>
<dbReference type="Proteomes" id="UP001287356">
    <property type="component" value="Unassembled WGS sequence"/>
</dbReference>
<reference evidence="1" key="1">
    <citation type="journal article" date="2023" name="Mol. Phylogenet. Evol.">
        <title>Genome-scale phylogeny and comparative genomics of the fungal order Sordariales.</title>
        <authorList>
            <person name="Hensen N."/>
            <person name="Bonometti L."/>
            <person name="Westerberg I."/>
            <person name="Brannstrom I.O."/>
            <person name="Guillou S."/>
            <person name="Cros-Aarteil S."/>
            <person name="Calhoun S."/>
            <person name="Haridas S."/>
            <person name="Kuo A."/>
            <person name="Mondo S."/>
            <person name="Pangilinan J."/>
            <person name="Riley R."/>
            <person name="LaButti K."/>
            <person name="Andreopoulos B."/>
            <person name="Lipzen A."/>
            <person name="Chen C."/>
            <person name="Yan M."/>
            <person name="Daum C."/>
            <person name="Ng V."/>
            <person name="Clum A."/>
            <person name="Steindorff A."/>
            <person name="Ohm R.A."/>
            <person name="Martin F."/>
            <person name="Silar P."/>
            <person name="Natvig D.O."/>
            <person name="Lalanne C."/>
            <person name="Gautier V."/>
            <person name="Ament-Velasquez S.L."/>
            <person name="Kruys A."/>
            <person name="Hutchinson M.I."/>
            <person name="Powell A.J."/>
            <person name="Barry K."/>
            <person name="Miller A.N."/>
            <person name="Grigoriev I.V."/>
            <person name="Debuchy R."/>
            <person name="Gladieux P."/>
            <person name="Hiltunen Thoren M."/>
            <person name="Johannesson H."/>
        </authorList>
    </citation>
    <scope>NUCLEOTIDE SEQUENCE</scope>
    <source>
        <strain evidence="1">CBS 958.72</strain>
    </source>
</reference>
<organism evidence="1 2">
    <name type="scientific">Lasiosphaeria ovina</name>
    <dbReference type="NCBI Taxonomy" id="92902"/>
    <lineage>
        <taxon>Eukaryota</taxon>
        <taxon>Fungi</taxon>
        <taxon>Dikarya</taxon>
        <taxon>Ascomycota</taxon>
        <taxon>Pezizomycotina</taxon>
        <taxon>Sordariomycetes</taxon>
        <taxon>Sordariomycetidae</taxon>
        <taxon>Sordariales</taxon>
        <taxon>Lasiosphaeriaceae</taxon>
        <taxon>Lasiosphaeria</taxon>
    </lineage>
</organism>
<reference evidence="1" key="2">
    <citation type="submission" date="2023-06" db="EMBL/GenBank/DDBJ databases">
        <authorList>
            <consortium name="Lawrence Berkeley National Laboratory"/>
            <person name="Haridas S."/>
            <person name="Hensen N."/>
            <person name="Bonometti L."/>
            <person name="Westerberg I."/>
            <person name="Brannstrom I.O."/>
            <person name="Guillou S."/>
            <person name="Cros-Aarteil S."/>
            <person name="Calhoun S."/>
            <person name="Kuo A."/>
            <person name="Mondo S."/>
            <person name="Pangilinan J."/>
            <person name="Riley R."/>
            <person name="Labutti K."/>
            <person name="Andreopoulos B."/>
            <person name="Lipzen A."/>
            <person name="Chen C."/>
            <person name="Yanf M."/>
            <person name="Daum C."/>
            <person name="Ng V."/>
            <person name="Clum A."/>
            <person name="Steindorff A."/>
            <person name="Ohm R."/>
            <person name="Martin F."/>
            <person name="Silar P."/>
            <person name="Natvig D."/>
            <person name="Lalanne C."/>
            <person name="Gautier V."/>
            <person name="Ament-Velasquez S.L."/>
            <person name="Kruys A."/>
            <person name="Hutchinson M.I."/>
            <person name="Powell A.J."/>
            <person name="Barry K."/>
            <person name="Miller A.N."/>
            <person name="Grigoriev I.V."/>
            <person name="Debuchy R."/>
            <person name="Gladieux P."/>
            <person name="Thoren M.H."/>
            <person name="Johannesson H."/>
        </authorList>
    </citation>
    <scope>NUCLEOTIDE SEQUENCE</scope>
    <source>
        <strain evidence="1">CBS 958.72</strain>
    </source>
</reference>
<gene>
    <name evidence="1" type="ORF">B0T24DRAFT_383526</name>
</gene>
<proteinExistence type="predicted"/>
<evidence type="ECO:0000313" key="1">
    <source>
        <dbReference type="EMBL" id="KAK3367154.1"/>
    </source>
</evidence>
<comment type="caution">
    <text evidence="1">The sequence shown here is derived from an EMBL/GenBank/DDBJ whole genome shotgun (WGS) entry which is preliminary data.</text>
</comment>
<dbReference type="EMBL" id="JAULSN010000007">
    <property type="protein sequence ID" value="KAK3367154.1"/>
    <property type="molecule type" value="Genomic_DNA"/>
</dbReference>
<evidence type="ECO:0000313" key="2">
    <source>
        <dbReference type="Proteomes" id="UP001287356"/>
    </source>
</evidence>
<accession>A0AAE0N2M1</accession>
<keyword evidence="2" id="KW-1185">Reference proteome</keyword>
<sequence>MVQSQYSPACSNHENRGQVKREESNREYLACRERYQQAVYKPGVMEYTSWVLGFRQGKVIIPLDFYNLMWSCKGENNQYRQGQFSTILEFKKRGREGGMLFPQYMCLRTDSSSRVCSRAARLTWQSEENSCRLPSLTLRCYDVGEAGACGAAMRCPRDILFPGSCELVCLFKIKQRYRQQLLELAEEAILTSMPSRPFRSRREV</sequence>
<name>A0AAE0N2M1_9PEZI</name>